<keyword evidence="6" id="KW-1185">Reference proteome</keyword>
<dbReference type="STRING" id="155617.RV09_GL001097"/>
<proteinExistence type="predicted"/>
<evidence type="ECO:0000313" key="6">
    <source>
        <dbReference type="Proteomes" id="UP000014157"/>
    </source>
</evidence>
<feature type="region of interest" description="Disordered" evidence="1">
    <location>
        <begin position="42"/>
        <end position="61"/>
    </location>
</feature>
<gene>
    <name evidence="4" type="ORF">I586_02373</name>
    <name evidence="3" type="ORF">UAY_03040</name>
</gene>
<dbReference type="EMBL" id="ASWB01000003">
    <property type="protein sequence ID" value="EOT66102.1"/>
    <property type="molecule type" value="Genomic_DNA"/>
</dbReference>
<dbReference type="OrthoDB" id="2194588at2"/>
<name>R2SLW0_9ENTE</name>
<dbReference type="RefSeq" id="WP_010766352.1">
    <property type="nucleotide sequence ID" value="NZ_ASWB01000003.1"/>
</dbReference>
<protein>
    <submittedName>
        <fullName evidence="3">LPXTG-domain-containing protein cell wall anchor domain</fullName>
    </submittedName>
</protein>
<evidence type="ECO:0000256" key="2">
    <source>
        <dbReference type="SAM" id="Phobius"/>
    </source>
</evidence>
<accession>R2SLW0</accession>
<dbReference type="Proteomes" id="UP000014157">
    <property type="component" value="Unassembled WGS sequence"/>
</dbReference>
<dbReference type="HOGENOM" id="CLU_168154_0_0_9"/>
<evidence type="ECO:0000256" key="1">
    <source>
        <dbReference type="SAM" id="MobiDB-lite"/>
    </source>
</evidence>
<comment type="caution">
    <text evidence="3">The sequence shown here is derived from an EMBL/GenBank/DDBJ whole genome shotgun (WGS) entry which is preliminary data.</text>
</comment>
<feature type="transmembrane region" description="Helical" evidence="2">
    <location>
        <begin position="75"/>
        <end position="94"/>
    </location>
</feature>
<keyword evidence="2" id="KW-1133">Transmembrane helix</keyword>
<dbReference type="PATRIC" id="fig|1158609.3.peg.2962"/>
<dbReference type="NCBIfam" id="TIGR01167">
    <property type="entry name" value="LPXTG_anchor"/>
    <property type="match status" value="1"/>
</dbReference>
<keyword evidence="2" id="KW-0812">Transmembrane</keyword>
<evidence type="ECO:0000313" key="4">
    <source>
        <dbReference type="EMBL" id="EOT66102.1"/>
    </source>
</evidence>
<sequence length="106" mass="11714">MKRNSYSKVIFSLVVISVFFWGIPSIVQAEDVQTNGEIVIEKDETTQTTTSSTTDSPKVKKPIGRLPSTGDLVKTSLSISGIALLVVIFVSYFWKRKKSTAQKGEE</sequence>
<evidence type="ECO:0000313" key="5">
    <source>
        <dbReference type="Proteomes" id="UP000013781"/>
    </source>
</evidence>
<dbReference type="Proteomes" id="UP000013781">
    <property type="component" value="Unassembled WGS sequence"/>
</dbReference>
<evidence type="ECO:0000313" key="3">
    <source>
        <dbReference type="EMBL" id="EOH96130.1"/>
    </source>
</evidence>
<dbReference type="AlphaFoldDB" id="R2SLW0"/>
<dbReference type="EMBL" id="AJAS01000025">
    <property type="protein sequence ID" value="EOH96130.1"/>
    <property type="molecule type" value="Genomic_DNA"/>
</dbReference>
<feature type="compositionally biased region" description="Low complexity" evidence="1">
    <location>
        <begin position="46"/>
        <end position="56"/>
    </location>
</feature>
<keyword evidence="2" id="KW-0472">Membrane</keyword>
<reference evidence="3 5" key="1">
    <citation type="submission" date="2013-02" db="EMBL/GenBank/DDBJ databases">
        <title>The Genome Sequence of Enterococcus moraviensis BAA-383.</title>
        <authorList>
            <consortium name="The Broad Institute Genome Sequencing Platform"/>
            <consortium name="The Broad Institute Genome Sequencing Center for Infectious Disease"/>
            <person name="Earl A.M."/>
            <person name="Gilmore M.S."/>
            <person name="Lebreton F."/>
            <person name="Walker B."/>
            <person name="Young S.K."/>
            <person name="Zeng Q."/>
            <person name="Gargeya S."/>
            <person name="Fitzgerald M."/>
            <person name="Haas B."/>
            <person name="Abouelleil A."/>
            <person name="Alvarado L."/>
            <person name="Arachchi H.M."/>
            <person name="Berlin A.M."/>
            <person name="Chapman S.B."/>
            <person name="Dewar J."/>
            <person name="Goldberg J."/>
            <person name="Griggs A."/>
            <person name="Gujja S."/>
            <person name="Hansen M."/>
            <person name="Howarth C."/>
            <person name="Imamovic A."/>
            <person name="Larimer J."/>
            <person name="McCowan C."/>
            <person name="Murphy C."/>
            <person name="Neiman D."/>
            <person name="Pearson M."/>
            <person name="Priest M."/>
            <person name="Roberts A."/>
            <person name="Saif S."/>
            <person name="Shea T."/>
            <person name="Sisk P."/>
            <person name="Sykes S."/>
            <person name="Wortman J."/>
            <person name="Nusbaum C."/>
            <person name="Birren B."/>
        </authorList>
    </citation>
    <scope>NUCLEOTIDE SEQUENCE [LARGE SCALE GENOMIC DNA]</scope>
    <source>
        <strain evidence="3 5">ATCC BAA-383</strain>
    </source>
</reference>
<organism evidence="3 5">
    <name type="scientific">Enterococcus moraviensis ATCC BAA-383</name>
    <dbReference type="NCBI Taxonomy" id="1158609"/>
    <lineage>
        <taxon>Bacteria</taxon>
        <taxon>Bacillati</taxon>
        <taxon>Bacillota</taxon>
        <taxon>Bacilli</taxon>
        <taxon>Lactobacillales</taxon>
        <taxon>Enterococcaceae</taxon>
        <taxon>Enterococcus</taxon>
    </lineage>
</organism>
<reference evidence="4 6" key="2">
    <citation type="submission" date="2013-03" db="EMBL/GenBank/DDBJ databases">
        <title>The Genome Sequence of Enterococcus moraviensis BAA-383 (PacBio/Illumina hybrid assembly).</title>
        <authorList>
            <consortium name="The Broad Institute Genomics Platform"/>
            <consortium name="The Broad Institute Genome Sequencing Center for Infectious Disease"/>
            <person name="Earl A."/>
            <person name="Russ C."/>
            <person name="Gilmore M."/>
            <person name="Surin D."/>
            <person name="Walker B."/>
            <person name="Young S."/>
            <person name="Zeng Q."/>
            <person name="Gargeya S."/>
            <person name="Fitzgerald M."/>
            <person name="Haas B."/>
            <person name="Abouelleil A."/>
            <person name="Allen A.W."/>
            <person name="Alvarado L."/>
            <person name="Arachchi H.M."/>
            <person name="Berlin A.M."/>
            <person name="Chapman S.B."/>
            <person name="Gainer-Dewar J."/>
            <person name="Goldberg J."/>
            <person name="Griggs A."/>
            <person name="Gujja S."/>
            <person name="Hansen M."/>
            <person name="Howarth C."/>
            <person name="Imamovic A."/>
            <person name="Ireland A."/>
            <person name="Larimer J."/>
            <person name="McCowan C."/>
            <person name="Murphy C."/>
            <person name="Pearson M."/>
            <person name="Poon T.W."/>
            <person name="Priest M."/>
            <person name="Roberts A."/>
            <person name="Saif S."/>
            <person name="Shea T."/>
            <person name="Sisk P."/>
            <person name="Sykes S."/>
            <person name="Wortman J."/>
            <person name="Nusbaum C."/>
            <person name="Birren B."/>
        </authorList>
    </citation>
    <scope>NUCLEOTIDE SEQUENCE [LARGE SCALE GENOMIC DNA]</scope>
    <source>
        <strain evidence="4 6">ATCC BAA-383</strain>
    </source>
</reference>